<sequence length="118" mass="13654">MARINGTKKHEADLPPPSVSIHGMIIRNDFSRWVPVHGRRHESEDEWRNVVEDRKFGLRKDLGFTTPGIRRLRGPCPFRSNCPSTSMTLHNVVFMIFFTEALWYSSDVATNEEATWLP</sequence>
<accession>A0A9Q8WMS3</accession>
<proteinExistence type="predicted"/>
<evidence type="ECO:0000313" key="2">
    <source>
        <dbReference type="Proteomes" id="UP000830671"/>
    </source>
</evidence>
<dbReference type="GeneID" id="73347839"/>
<keyword evidence="2" id="KW-1185">Reference proteome</keyword>
<reference evidence="1" key="1">
    <citation type="journal article" date="2021" name="Mol. Plant Microbe Interact.">
        <title>Complete Genome Sequence of the Plant-Pathogenic Fungus Colletotrichum lupini.</title>
        <authorList>
            <person name="Baroncelli R."/>
            <person name="Pensec F."/>
            <person name="Da Lio D."/>
            <person name="Boufleur T."/>
            <person name="Vicente I."/>
            <person name="Sarrocco S."/>
            <person name="Picot A."/>
            <person name="Baraldi E."/>
            <person name="Sukno S."/>
            <person name="Thon M."/>
            <person name="Le Floch G."/>
        </authorList>
    </citation>
    <scope>NUCLEOTIDE SEQUENCE</scope>
    <source>
        <strain evidence="1">IMI 504893</strain>
    </source>
</reference>
<gene>
    <name evidence="1" type="ORF">CLUP02_13893</name>
</gene>
<dbReference type="EMBL" id="CP019479">
    <property type="protein sequence ID" value="UQC88370.1"/>
    <property type="molecule type" value="Genomic_DNA"/>
</dbReference>
<dbReference type="AlphaFoldDB" id="A0A9Q8WMS3"/>
<evidence type="ECO:0000313" key="1">
    <source>
        <dbReference type="EMBL" id="UQC88370.1"/>
    </source>
</evidence>
<dbReference type="KEGG" id="clup:CLUP02_13893"/>
<protein>
    <submittedName>
        <fullName evidence="1">Uncharacterized protein</fullName>
    </submittedName>
</protein>
<dbReference type="Proteomes" id="UP000830671">
    <property type="component" value="Chromosome 7"/>
</dbReference>
<organism evidence="1 2">
    <name type="scientific">Colletotrichum lupini</name>
    <dbReference type="NCBI Taxonomy" id="145971"/>
    <lineage>
        <taxon>Eukaryota</taxon>
        <taxon>Fungi</taxon>
        <taxon>Dikarya</taxon>
        <taxon>Ascomycota</taxon>
        <taxon>Pezizomycotina</taxon>
        <taxon>Sordariomycetes</taxon>
        <taxon>Hypocreomycetidae</taxon>
        <taxon>Glomerellales</taxon>
        <taxon>Glomerellaceae</taxon>
        <taxon>Colletotrichum</taxon>
        <taxon>Colletotrichum acutatum species complex</taxon>
    </lineage>
</organism>
<name>A0A9Q8WMS3_9PEZI</name>
<dbReference type="RefSeq" id="XP_049149975.1">
    <property type="nucleotide sequence ID" value="XM_049292829.1"/>
</dbReference>